<dbReference type="InterPro" id="IPR024535">
    <property type="entry name" value="RHGA/B-epi-like_pectate_lyase"/>
</dbReference>
<comment type="similarity">
    <text evidence="1 4">Belongs to the glycosyl hydrolase 28 family.</text>
</comment>
<keyword evidence="5" id="KW-0812">Transmembrane</keyword>
<feature type="domain" description="Rhamnogalacturonase A/B/Epimerase-like pectate lyase" evidence="6">
    <location>
        <begin position="71"/>
        <end position="123"/>
    </location>
</feature>
<accession>A0A1G7Y8H5</accession>
<name>A0A1G7Y8H5_9FLAO</name>
<dbReference type="PANTHER" id="PTHR31339:SF9">
    <property type="entry name" value="PLASMIN AND FIBRONECTIN-BINDING PROTEIN A"/>
    <property type="match status" value="1"/>
</dbReference>
<dbReference type="EMBL" id="FNCZ01000001">
    <property type="protein sequence ID" value="SDG92772.1"/>
    <property type="molecule type" value="Genomic_DNA"/>
</dbReference>
<keyword evidence="3 4" id="KW-0326">Glycosidase</keyword>
<evidence type="ECO:0000256" key="3">
    <source>
        <dbReference type="ARBA" id="ARBA00023295"/>
    </source>
</evidence>
<dbReference type="InterPro" id="IPR011050">
    <property type="entry name" value="Pectin_lyase_fold/virulence"/>
</dbReference>
<dbReference type="STRING" id="262004.SAMN04489796_101956"/>
<evidence type="ECO:0000259" key="6">
    <source>
        <dbReference type="Pfam" id="PF12708"/>
    </source>
</evidence>
<keyword evidence="8" id="KW-1185">Reference proteome</keyword>
<dbReference type="InterPro" id="IPR006626">
    <property type="entry name" value="PbH1"/>
</dbReference>
<reference evidence="8" key="1">
    <citation type="submission" date="2016-10" db="EMBL/GenBank/DDBJ databases">
        <authorList>
            <person name="Varghese N."/>
            <person name="Submissions S."/>
        </authorList>
    </citation>
    <scope>NUCLEOTIDE SEQUENCE [LARGE SCALE GENOMIC DNA]</scope>
    <source>
        <strain evidence="8">DSM 15363</strain>
    </source>
</reference>
<dbReference type="GO" id="GO:0016829">
    <property type="term" value="F:lyase activity"/>
    <property type="evidence" value="ECO:0007669"/>
    <property type="project" value="UniProtKB-KW"/>
</dbReference>
<dbReference type="InterPro" id="IPR012334">
    <property type="entry name" value="Pectin_lyas_fold"/>
</dbReference>
<dbReference type="SMART" id="SM00710">
    <property type="entry name" value="PbH1"/>
    <property type="match status" value="6"/>
</dbReference>
<gene>
    <name evidence="7" type="ORF">SAMN04489796_101956</name>
</gene>
<keyword evidence="5" id="KW-0472">Membrane</keyword>
<dbReference type="Pfam" id="PF12708">
    <property type="entry name" value="Pect-lyase_RHGA_epim"/>
    <property type="match status" value="1"/>
</dbReference>
<evidence type="ECO:0000313" key="7">
    <source>
        <dbReference type="EMBL" id="SDG92772.1"/>
    </source>
</evidence>
<dbReference type="PANTHER" id="PTHR31339">
    <property type="entry name" value="PECTIN LYASE-RELATED"/>
    <property type="match status" value="1"/>
</dbReference>
<dbReference type="Gene3D" id="2.160.20.10">
    <property type="entry name" value="Single-stranded right-handed beta-helix, Pectin lyase-like"/>
    <property type="match status" value="1"/>
</dbReference>
<dbReference type="PROSITE" id="PS00502">
    <property type="entry name" value="POLYGALACTURONASE"/>
    <property type="match status" value="1"/>
</dbReference>
<organism evidence="7 8">
    <name type="scientific">Winogradskyella thalassocola</name>
    <dbReference type="NCBI Taxonomy" id="262004"/>
    <lineage>
        <taxon>Bacteria</taxon>
        <taxon>Pseudomonadati</taxon>
        <taxon>Bacteroidota</taxon>
        <taxon>Flavobacteriia</taxon>
        <taxon>Flavobacteriales</taxon>
        <taxon>Flavobacteriaceae</taxon>
        <taxon>Winogradskyella</taxon>
    </lineage>
</organism>
<evidence type="ECO:0000256" key="1">
    <source>
        <dbReference type="ARBA" id="ARBA00008834"/>
    </source>
</evidence>
<evidence type="ECO:0000256" key="2">
    <source>
        <dbReference type="ARBA" id="ARBA00022801"/>
    </source>
</evidence>
<dbReference type="InterPro" id="IPR000743">
    <property type="entry name" value="Glyco_hydro_28"/>
</dbReference>
<keyword evidence="7" id="KW-0456">Lyase</keyword>
<dbReference type="InterPro" id="IPR051801">
    <property type="entry name" value="GH28_Enzymes"/>
</dbReference>
<evidence type="ECO:0000313" key="8">
    <source>
        <dbReference type="Proteomes" id="UP000199492"/>
    </source>
</evidence>
<proteinExistence type="inferred from homology"/>
<sequence>MVSIFSFQNEKKALNLFSSFILMVIMLIAFSSCKESKKEDETIASSEKSPWDAMNAVIESVSVPKFPDATFNIMDFGANPDGTTFNTEAFKTTIAACVEKGGGIVLVPEGNYLTGAIHLDNNVNLHLEEGAEILFSTNPKDYYPLVPTSYEGVELINYSPLIYASKKNNVAVTGKGTLNGQASNDNWWKWCGKEEYGWKKGMPQQKDSLNLPRLMEMGQNGTPLEKRVFGDSHYLRPNFIEFYECKNVLLEGIKITNAPFWIIHPFKSNNVIVDGVTVESHGPNNDGCDPEYSKNVIIKNCTFNTGDDCIAIKAGRDAEGRRVGIKSENIVVQNCKMLDGHGGVVIGSEMSAGVHNVYVDNCTMDSPNLDRAIRLKTNSRRGGTIDGVYVRNVKIGQVKEAVLKLNMFYATYTNQTGEFIPEIKNIWLENITVKNGGEFGILAKGYKESPITNVTLRNVNIEKVENAFSLENVSNLKLIDTYINGALMQSPAKEEN</sequence>
<keyword evidence="5" id="KW-1133">Transmembrane helix</keyword>
<keyword evidence="2 4" id="KW-0378">Hydrolase</keyword>
<dbReference type="RefSeq" id="WP_245710106.1">
    <property type="nucleotide sequence ID" value="NZ_FNCZ01000001.1"/>
</dbReference>
<evidence type="ECO:0000256" key="4">
    <source>
        <dbReference type="RuleBase" id="RU361169"/>
    </source>
</evidence>
<feature type="transmembrane region" description="Helical" evidence="5">
    <location>
        <begin position="12"/>
        <end position="30"/>
    </location>
</feature>
<dbReference type="Pfam" id="PF00295">
    <property type="entry name" value="Glyco_hydro_28"/>
    <property type="match status" value="1"/>
</dbReference>
<dbReference type="GO" id="GO:0004650">
    <property type="term" value="F:polygalacturonase activity"/>
    <property type="evidence" value="ECO:0007669"/>
    <property type="project" value="InterPro"/>
</dbReference>
<dbReference type="SUPFAM" id="SSF51126">
    <property type="entry name" value="Pectin lyase-like"/>
    <property type="match status" value="1"/>
</dbReference>
<protein>
    <submittedName>
        <fullName evidence="7">Pectate lyase superfamily protein</fullName>
    </submittedName>
</protein>
<dbReference type="AlphaFoldDB" id="A0A1G7Y8H5"/>
<evidence type="ECO:0000256" key="5">
    <source>
        <dbReference type="SAM" id="Phobius"/>
    </source>
</evidence>
<dbReference type="Proteomes" id="UP000199492">
    <property type="component" value="Unassembled WGS sequence"/>
</dbReference>
<dbReference type="GO" id="GO:0005975">
    <property type="term" value="P:carbohydrate metabolic process"/>
    <property type="evidence" value="ECO:0007669"/>
    <property type="project" value="InterPro"/>
</dbReference>